<organism evidence="1">
    <name type="scientific">Opuntia streptacantha</name>
    <name type="common">Prickly pear cactus</name>
    <name type="synonym">Opuntia cardona</name>
    <dbReference type="NCBI Taxonomy" id="393608"/>
    <lineage>
        <taxon>Eukaryota</taxon>
        <taxon>Viridiplantae</taxon>
        <taxon>Streptophyta</taxon>
        <taxon>Embryophyta</taxon>
        <taxon>Tracheophyta</taxon>
        <taxon>Spermatophyta</taxon>
        <taxon>Magnoliopsida</taxon>
        <taxon>eudicotyledons</taxon>
        <taxon>Gunneridae</taxon>
        <taxon>Pentapetalae</taxon>
        <taxon>Caryophyllales</taxon>
        <taxon>Cactineae</taxon>
        <taxon>Cactaceae</taxon>
        <taxon>Opuntioideae</taxon>
        <taxon>Opuntia</taxon>
    </lineage>
</organism>
<evidence type="ECO:0000313" key="1">
    <source>
        <dbReference type="EMBL" id="MBA4666545.1"/>
    </source>
</evidence>
<protein>
    <submittedName>
        <fullName evidence="1">Uncharacterized protein</fullName>
    </submittedName>
</protein>
<dbReference type="EMBL" id="GISG01231918">
    <property type="protein sequence ID" value="MBA4666545.1"/>
    <property type="molecule type" value="Transcribed_RNA"/>
</dbReference>
<name>A0A7C9EK88_OPUST</name>
<sequence>MTFLKKISVFSSRLRRDISSTPVASSNLIYANFPFLALNWTPASRNSVIETGFRKWVGVAWSSFSPHQLGIFKCKQRNLSLPFSRERVGICAVSLGFSP</sequence>
<dbReference type="AlphaFoldDB" id="A0A7C9EK88"/>
<reference evidence="1" key="1">
    <citation type="journal article" date="2013" name="J. Plant Res.">
        <title>Effect of fungi and light on seed germination of three Opuntia species from semiarid lands of central Mexico.</title>
        <authorList>
            <person name="Delgado-Sanchez P."/>
            <person name="Jimenez-Bremont J.F."/>
            <person name="Guerrero-Gonzalez Mde L."/>
            <person name="Flores J."/>
        </authorList>
    </citation>
    <scope>NUCLEOTIDE SEQUENCE</scope>
    <source>
        <tissue evidence="1">Cladode</tissue>
    </source>
</reference>
<accession>A0A7C9EK88</accession>
<reference evidence="1" key="2">
    <citation type="submission" date="2020-07" db="EMBL/GenBank/DDBJ databases">
        <authorList>
            <person name="Vera ALvarez R."/>
            <person name="Arias-Moreno D.M."/>
            <person name="Jimenez-Jacinto V."/>
            <person name="Jimenez-Bremont J.F."/>
            <person name="Swaminathan K."/>
            <person name="Moose S.P."/>
            <person name="Guerrero-Gonzalez M.L."/>
            <person name="Marino-Ramirez L."/>
            <person name="Landsman D."/>
            <person name="Rodriguez-Kessler M."/>
            <person name="Delgado-Sanchez P."/>
        </authorList>
    </citation>
    <scope>NUCLEOTIDE SEQUENCE</scope>
    <source>
        <tissue evidence="1">Cladode</tissue>
    </source>
</reference>
<proteinExistence type="predicted"/>